<reference evidence="1" key="2">
    <citation type="submission" date="2025-09" db="UniProtKB">
        <authorList>
            <consortium name="EnsemblPlants"/>
        </authorList>
    </citation>
    <scope>IDENTIFICATION</scope>
</reference>
<name>A0ACD5WJ44_AVESA</name>
<evidence type="ECO:0000313" key="2">
    <source>
        <dbReference type="Proteomes" id="UP001732700"/>
    </source>
</evidence>
<dbReference type="EnsemblPlants" id="AVESA.00010b.r2.4AG0647440.1">
    <property type="protein sequence ID" value="AVESA.00010b.r2.4AG0647440.1.CDS"/>
    <property type="gene ID" value="AVESA.00010b.r2.4AG0647440"/>
</dbReference>
<evidence type="ECO:0000313" key="1">
    <source>
        <dbReference type="EnsemblPlants" id="AVESA.00010b.r2.4AG0647440.1.CDS"/>
    </source>
</evidence>
<keyword evidence="2" id="KW-1185">Reference proteome</keyword>
<organism evidence="1 2">
    <name type="scientific">Avena sativa</name>
    <name type="common">Oat</name>
    <dbReference type="NCBI Taxonomy" id="4498"/>
    <lineage>
        <taxon>Eukaryota</taxon>
        <taxon>Viridiplantae</taxon>
        <taxon>Streptophyta</taxon>
        <taxon>Embryophyta</taxon>
        <taxon>Tracheophyta</taxon>
        <taxon>Spermatophyta</taxon>
        <taxon>Magnoliopsida</taxon>
        <taxon>Liliopsida</taxon>
        <taxon>Poales</taxon>
        <taxon>Poaceae</taxon>
        <taxon>BOP clade</taxon>
        <taxon>Pooideae</taxon>
        <taxon>Poodae</taxon>
        <taxon>Poeae</taxon>
        <taxon>Poeae Chloroplast Group 1 (Aveneae type)</taxon>
        <taxon>Aveninae</taxon>
        <taxon>Avena</taxon>
    </lineage>
</organism>
<accession>A0ACD5WJ44</accession>
<reference evidence="1" key="1">
    <citation type="submission" date="2021-05" db="EMBL/GenBank/DDBJ databases">
        <authorList>
            <person name="Scholz U."/>
            <person name="Mascher M."/>
            <person name="Fiebig A."/>
        </authorList>
    </citation>
    <scope>NUCLEOTIDE SEQUENCE [LARGE SCALE GENOMIC DNA]</scope>
</reference>
<protein>
    <submittedName>
        <fullName evidence="1">Uncharacterized protein</fullName>
    </submittedName>
</protein>
<proteinExistence type="predicted"/>
<dbReference type="Proteomes" id="UP001732700">
    <property type="component" value="Chromosome 4A"/>
</dbReference>
<sequence>MGDATIPNGGRLASILLARKPRFTDCTNDTTATAKSKGGNTIAVSFWVAQPPQLSLFSIHCTKGTEKCFFSVMPRVVGADSPFLLLRAAFASSREFFLYKAGSPPSLERIPSPHDGFGDFDDMRRVTKFGILGLGGGHYLLATLRDAPSLDDGYQLRIYSSKTKSWSTRTLHNPCPGVDRVIPDKVITLGQGGLMGWVDLSHGLLVCDLLLLQDPDPTGGGGGGVSFFIPLPEPLPGNRYKLKHPIPPTKKAKGHPAEDKESHSASWFRDLACVNGVLKFVEMENPPPENKEDNIIYDADLIMSLKRKAVDGNPKQQLSSFRDAWRVVTWSREVSSSWSNFWRQTCAAHVSDIKSQQVTFRDLYSAFPILSPEDGGDILYLKSLVEISHWDGWVAAVDIGNKALKATGQYYLPDDFYYDRCYDVEHPFLACTLSHHMDMTPGIEVSACRKIREASSSANLPSNTSIRVGEPSSCEPRTTVQSLIELSEKIRRAQNGGETVIQNDHISQVHPVENNLPQKQCFNKWDAPCYAPGLSLRPHQNNLAMQQCFNKPNGPCGPGYASLAPVHGRHNYQPLWPSSKQQLTSSSEFGLHEAPQPCFNYRNGASSYGYSQQLAAPNSFPYAAHTGYGNFQPQWLQLPPTLELPIGASWQPPPPGVQRQKTPREVKTSCGMLTWSSFR</sequence>